<proteinExistence type="predicted"/>
<dbReference type="Pfam" id="PF02518">
    <property type="entry name" value="HATPase_c"/>
    <property type="match status" value="1"/>
</dbReference>
<feature type="transmembrane region" description="Helical" evidence="14">
    <location>
        <begin position="108"/>
        <end position="131"/>
    </location>
</feature>
<keyword evidence="8" id="KW-0547">Nucleotide-binding</keyword>
<comment type="catalytic activity">
    <reaction evidence="1">
        <text>ATP + protein L-histidine = ADP + protein N-phospho-L-histidine.</text>
        <dbReference type="EC" id="2.7.13.3"/>
    </reaction>
</comment>
<dbReference type="InterPro" id="IPR010559">
    <property type="entry name" value="Sig_transdc_His_kin_internal"/>
</dbReference>
<evidence type="ECO:0000259" key="16">
    <source>
        <dbReference type="SMART" id="SM00387"/>
    </source>
</evidence>
<evidence type="ECO:0000313" key="17">
    <source>
        <dbReference type="EMBL" id="PPC75981.1"/>
    </source>
</evidence>
<dbReference type="GO" id="GO:0005524">
    <property type="term" value="F:ATP binding"/>
    <property type="evidence" value="ECO:0007669"/>
    <property type="project" value="UniProtKB-KW"/>
</dbReference>
<dbReference type="PANTHER" id="PTHR34220:SF10">
    <property type="entry name" value="SENSOR HISTIDINE KINASE BTSS"/>
    <property type="match status" value="1"/>
</dbReference>
<feature type="domain" description="GAF" evidence="15">
    <location>
        <begin position="230"/>
        <end position="367"/>
    </location>
</feature>
<reference evidence="17 18" key="1">
    <citation type="submission" date="2018-02" db="EMBL/GenBank/DDBJ databases">
        <title>novel marine gammaproteobacteria from coastal saline agro ecosystem.</title>
        <authorList>
            <person name="Krishnan R."/>
            <person name="Ramesh Kumar N."/>
        </authorList>
    </citation>
    <scope>NUCLEOTIDE SEQUENCE [LARGE SCALE GENOMIC DNA]</scope>
    <source>
        <strain evidence="17 18">228</strain>
    </source>
</reference>
<evidence type="ECO:0000259" key="15">
    <source>
        <dbReference type="SMART" id="SM00065"/>
    </source>
</evidence>
<evidence type="ECO:0000256" key="2">
    <source>
        <dbReference type="ARBA" id="ARBA00004651"/>
    </source>
</evidence>
<comment type="caution">
    <text evidence="17">The sequence shown here is derived from an EMBL/GenBank/DDBJ whole genome shotgun (WGS) entry which is preliminary data.</text>
</comment>
<dbReference type="PANTHER" id="PTHR34220">
    <property type="entry name" value="SENSOR HISTIDINE KINASE YPDA"/>
    <property type="match status" value="1"/>
</dbReference>
<keyword evidence="5" id="KW-0597">Phosphoprotein</keyword>
<dbReference type="InterPro" id="IPR003018">
    <property type="entry name" value="GAF"/>
</dbReference>
<dbReference type="GO" id="GO:0071555">
    <property type="term" value="P:cell wall organization"/>
    <property type="evidence" value="ECO:0007669"/>
    <property type="project" value="InterPro"/>
</dbReference>
<feature type="transmembrane region" description="Helical" evidence="14">
    <location>
        <begin position="76"/>
        <end position="96"/>
    </location>
</feature>
<evidence type="ECO:0000313" key="18">
    <source>
        <dbReference type="Proteomes" id="UP000238196"/>
    </source>
</evidence>
<feature type="transmembrane region" description="Helical" evidence="14">
    <location>
        <begin position="143"/>
        <end position="165"/>
    </location>
</feature>
<dbReference type="OrthoDB" id="2514702at2"/>
<dbReference type="Pfam" id="PF13185">
    <property type="entry name" value="GAF_2"/>
    <property type="match status" value="1"/>
</dbReference>
<keyword evidence="4" id="KW-1003">Cell membrane</keyword>
<evidence type="ECO:0000256" key="1">
    <source>
        <dbReference type="ARBA" id="ARBA00000085"/>
    </source>
</evidence>
<protein>
    <recommendedName>
        <fullName evidence="3">histidine kinase</fullName>
        <ecNumber evidence="3">2.7.13.3</ecNumber>
    </recommendedName>
</protein>
<comment type="subcellular location">
    <subcellularLocation>
        <location evidence="2">Cell membrane</location>
        <topology evidence="2">Multi-pass membrane protein</topology>
    </subcellularLocation>
</comment>
<dbReference type="EC" id="2.7.13.3" evidence="3"/>
<sequence>MIESIDVQLVVPLFQQMSVYLLIAYLFSKTPLFRPLANLSSWPIHKLMVYGIFSSFCIMGTYFGQQTLDAIANTRAIGAILGGLLGGPLVGLAVGFTGGMHRYSLGGFTDVACAISTTWEGLLAGLVHAFWQRRGQTERIFKPLQALLLGIVAEGCQMLIILVVARPYDQSLRLVEAIALPMMVANALGAALFMSFIRDAKFQADELASQVSRRALRIARRCVGLLDEGLNQRSAQAIAEVVKDETGVAAVAITDRQQILGFTGMGADHHQVGRPISSVITLDAIRDNRVVFADGLTTPYQCSIEGSCELGSSLVVPLRGEQEVVGTIKLYEPKRKLFRNLNRSLGEGIAGVLSNQILHSQLQASRALLAEAELRALEAKVNPHFLFNSLNTVAAVLRRAPQEARQLVLHLAEFLRGNLGRNTVTVSLVQEFEHIHHYLAIEKARFGDRLRFVEDLDEVLEDEQVPALAIQTLVENALKHGISRAEQGGEVRLTARRQGDHIQVIVEDSAAQLPQQNDGLGLRLVRERFAALGVSCTLQLHHQPGIATRAELIWPRGVLS</sequence>
<dbReference type="Pfam" id="PF06580">
    <property type="entry name" value="His_kinase"/>
    <property type="match status" value="1"/>
</dbReference>
<keyword evidence="7 14" id="KW-0812">Transmembrane</keyword>
<feature type="domain" description="Histidine kinase/HSP90-like ATPase" evidence="16">
    <location>
        <begin position="465"/>
        <end position="558"/>
    </location>
</feature>
<feature type="transmembrane region" description="Helical" evidence="14">
    <location>
        <begin position="7"/>
        <end position="27"/>
    </location>
</feature>
<evidence type="ECO:0000256" key="4">
    <source>
        <dbReference type="ARBA" id="ARBA00022475"/>
    </source>
</evidence>
<gene>
    <name evidence="17" type="ORF">C4K68_17560</name>
</gene>
<keyword evidence="13 14" id="KW-0472">Membrane</keyword>
<evidence type="ECO:0000256" key="7">
    <source>
        <dbReference type="ARBA" id="ARBA00022692"/>
    </source>
</evidence>
<evidence type="ECO:0000256" key="5">
    <source>
        <dbReference type="ARBA" id="ARBA00022553"/>
    </source>
</evidence>
<dbReference type="InterPro" id="IPR011620">
    <property type="entry name" value="Sig_transdc_His_kinase_LytS_TM"/>
</dbReference>
<dbReference type="Gene3D" id="3.30.565.10">
    <property type="entry name" value="Histidine kinase-like ATPase, C-terminal domain"/>
    <property type="match status" value="1"/>
</dbReference>
<dbReference type="EMBL" id="PRLP01000058">
    <property type="protein sequence ID" value="PPC75981.1"/>
    <property type="molecule type" value="Genomic_DNA"/>
</dbReference>
<evidence type="ECO:0000256" key="9">
    <source>
        <dbReference type="ARBA" id="ARBA00022777"/>
    </source>
</evidence>
<feature type="transmembrane region" description="Helical" evidence="14">
    <location>
        <begin position="47"/>
        <end position="64"/>
    </location>
</feature>
<keyword evidence="12" id="KW-0902">Two-component regulatory system</keyword>
<keyword evidence="10" id="KW-0067">ATP-binding</keyword>
<dbReference type="SUPFAM" id="SSF55781">
    <property type="entry name" value="GAF domain-like"/>
    <property type="match status" value="1"/>
</dbReference>
<dbReference type="Pfam" id="PF07694">
    <property type="entry name" value="5TM-5TMR_LYT"/>
    <property type="match status" value="1"/>
</dbReference>
<evidence type="ECO:0000256" key="12">
    <source>
        <dbReference type="ARBA" id="ARBA00023012"/>
    </source>
</evidence>
<evidence type="ECO:0000256" key="8">
    <source>
        <dbReference type="ARBA" id="ARBA00022741"/>
    </source>
</evidence>
<dbReference type="AlphaFoldDB" id="A0A2S5KME6"/>
<dbReference type="InterPro" id="IPR029016">
    <property type="entry name" value="GAF-like_dom_sf"/>
</dbReference>
<keyword evidence="9 17" id="KW-0418">Kinase</keyword>
<evidence type="ECO:0000256" key="14">
    <source>
        <dbReference type="SAM" id="Phobius"/>
    </source>
</evidence>
<dbReference type="SMART" id="SM00387">
    <property type="entry name" value="HATPase_c"/>
    <property type="match status" value="1"/>
</dbReference>
<dbReference type="Gene3D" id="3.30.450.40">
    <property type="match status" value="1"/>
</dbReference>
<evidence type="ECO:0000256" key="3">
    <source>
        <dbReference type="ARBA" id="ARBA00012438"/>
    </source>
</evidence>
<dbReference type="SUPFAM" id="SSF55874">
    <property type="entry name" value="ATPase domain of HSP90 chaperone/DNA topoisomerase II/histidine kinase"/>
    <property type="match status" value="1"/>
</dbReference>
<evidence type="ECO:0000256" key="11">
    <source>
        <dbReference type="ARBA" id="ARBA00022989"/>
    </source>
</evidence>
<dbReference type="Proteomes" id="UP000238196">
    <property type="component" value="Unassembled WGS sequence"/>
</dbReference>
<accession>A0A2S5KME6</accession>
<evidence type="ECO:0000256" key="6">
    <source>
        <dbReference type="ARBA" id="ARBA00022679"/>
    </source>
</evidence>
<dbReference type="InterPro" id="IPR036890">
    <property type="entry name" value="HATPase_C_sf"/>
</dbReference>
<dbReference type="InterPro" id="IPR050640">
    <property type="entry name" value="Bact_2-comp_sensor_kinase"/>
</dbReference>
<keyword evidence="6" id="KW-0808">Transferase</keyword>
<feature type="transmembrane region" description="Helical" evidence="14">
    <location>
        <begin position="177"/>
        <end position="197"/>
    </location>
</feature>
<dbReference type="GO" id="GO:0005886">
    <property type="term" value="C:plasma membrane"/>
    <property type="evidence" value="ECO:0007669"/>
    <property type="project" value="UniProtKB-SubCell"/>
</dbReference>
<dbReference type="InterPro" id="IPR003594">
    <property type="entry name" value="HATPase_dom"/>
</dbReference>
<dbReference type="GO" id="GO:0000155">
    <property type="term" value="F:phosphorelay sensor kinase activity"/>
    <property type="evidence" value="ECO:0007669"/>
    <property type="project" value="InterPro"/>
</dbReference>
<name>A0A2S5KME6_9PROT</name>
<evidence type="ECO:0000256" key="13">
    <source>
        <dbReference type="ARBA" id="ARBA00023136"/>
    </source>
</evidence>
<evidence type="ECO:0000256" key="10">
    <source>
        <dbReference type="ARBA" id="ARBA00022840"/>
    </source>
</evidence>
<organism evidence="17 18">
    <name type="scientific">Proteobacteria bacterium 228</name>
    <dbReference type="NCBI Taxonomy" id="2083153"/>
    <lineage>
        <taxon>Bacteria</taxon>
        <taxon>Pseudomonadati</taxon>
        <taxon>Pseudomonadota</taxon>
    </lineage>
</organism>
<dbReference type="SMART" id="SM00065">
    <property type="entry name" value="GAF"/>
    <property type="match status" value="1"/>
</dbReference>
<keyword evidence="11 14" id="KW-1133">Transmembrane helix</keyword>